<sequence>MNGILTLEVECSTLNEKTLKDMLFRTVADNSRLSSLIRDGYFVPAGETLQDLELDYSVQNVPLNWSEKAQEMVIESEMNNPVKSHYLPWRIRFYLSPSFKRDGKSFMQLHIGLSMLHTLTDGMGVTIIMKSLVENLHKAITSKSKIPIDTPLNEEIIPNAFSSVSILDPRLKIAWYVWPFLFLWRLLFGLWFAINAISGLFFPTVDYKSKLDPTLIEVKSMENVNSHRYLRLDKDTTSKLRNIAREHGGSVTSLLESAACIAYAKMSESYGRDTSYFTFTNMVNIRPFCSNRDVIPHLKGNAILNALEYRYEMNDEESFWWHISEMKRRIQRISMHVGPSCRMINVMPVHLTAMLFCVQKVTHWRDSAFLFSNVGMFEGEQLNWAPKIKVLNVIGSSSNVYEGNRNLINITCLTIDGRLGFSFVFPNNLVPLEDADYFIKTYQLVLQEILKNKEVLVGDLKNL</sequence>
<comment type="caution">
    <text evidence="2">The sequence shown here is derived from an EMBL/GenBank/DDBJ whole genome shotgun (WGS) entry which is preliminary data.</text>
</comment>
<evidence type="ECO:0008006" key="4">
    <source>
        <dbReference type="Google" id="ProtNLM"/>
    </source>
</evidence>
<dbReference type="Proteomes" id="UP001210925">
    <property type="component" value="Unassembled WGS sequence"/>
</dbReference>
<organism evidence="2 3">
    <name type="scientific">Boothiomyces macroporosus</name>
    <dbReference type="NCBI Taxonomy" id="261099"/>
    <lineage>
        <taxon>Eukaryota</taxon>
        <taxon>Fungi</taxon>
        <taxon>Fungi incertae sedis</taxon>
        <taxon>Chytridiomycota</taxon>
        <taxon>Chytridiomycota incertae sedis</taxon>
        <taxon>Chytridiomycetes</taxon>
        <taxon>Rhizophydiales</taxon>
        <taxon>Terramycetaceae</taxon>
        <taxon>Boothiomyces</taxon>
    </lineage>
</organism>
<protein>
    <recommendedName>
        <fullName evidence="4">Alcohol acetyltransferase</fullName>
    </recommendedName>
</protein>
<dbReference type="PANTHER" id="PTHR28037:SF1">
    <property type="entry name" value="ALCOHOL O-ACETYLTRANSFERASE 1-RELATED"/>
    <property type="match status" value="1"/>
</dbReference>
<reference evidence="2" key="1">
    <citation type="submission" date="2020-05" db="EMBL/GenBank/DDBJ databases">
        <title>Phylogenomic resolution of chytrid fungi.</title>
        <authorList>
            <person name="Stajich J.E."/>
            <person name="Amses K."/>
            <person name="Simmons R."/>
            <person name="Seto K."/>
            <person name="Myers J."/>
            <person name="Bonds A."/>
            <person name="Quandt C.A."/>
            <person name="Barry K."/>
            <person name="Liu P."/>
            <person name="Grigoriev I."/>
            <person name="Longcore J.E."/>
            <person name="James T.Y."/>
        </authorList>
    </citation>
    <scope>NUCLEOTIDE SEQUENCE</scope>
    <source>
        <strain evidence="2">PLAUS21</strain>
    </source>
</reference>
<keyword evidence="1" id="KW-1133">Transmembrane helix</keyword>
<keyword evidence="1" id="KW-0472">Membrane</keyword>
<evidence type="ECO:0000256" key="1">
    <source>
        <dbReference type="SAM" id="Phobius"/>
    </source>
</evidence>
<gene>
    <name evidence="2" type="ORF">HK103_005988</name>
</gene>
<dbReference type="EMBL" id="JADGKB010000006">
    <property type="protein sequence ID" value="KAJ3261380.1"/>
    <property type="molecule type" value="Genomic_DNA"/>
</dbReference>
<keyword evidence="3" id="KW-1185">Reference proteome</keyword>
<dbReference type="Gene3D" id="3.30.559.30">
    <property type="entry name" value="Nonribosomal peptide synthetase, condensation domain"/>
    <property type="match status" value="1"/>
</dbReference>
<dbReference type="AlphaFoldDB" id="A0AAD5UNI8"/>
<keyword evidence="1" id="KW-0812">Transmembrane</keyword>
<dbReference type="SUPFAM" id="SSF52777">
    <property type="entry name" value="CoA-dependent acyltransferases"/>
    <property type="match status" value="1"/>
</dbReference>
<evidence type="ECO:0000313" key="3">
    <source>
        <dbReference type="Proteomes" id="UP001210925"/>
    </source>
</evidence>
<feature type="transmembrane region" description="Helical" evidence="1">
    <location>
        <begin position="173"/>
        <end position="194"/>
    </location>
</feature>
<evidence type="ECO:0000313" key="2">
    <source>
        <dbReference type="EMBL" id="KAJ3261380.1"/>
    </source>
</evidence>
<name>A0AAD5UNI8_9FUNG</name>
<accession>A0AAD5UNI8</accession>
<dbReference type="InterPro" id="IPR052058">
    <property type="entry name" value="Alcohol_O-acetyltransferase"/>
</dbReference>
<dbReference type="PANTHER" id="PTHR28037">
    <property type="entry name" value="ALCOHOL O-ACETYLTRANSFERASE 1-RELATED"/>
    <property type="match status" value="1"/>
</dbReference>
<proteinExistence type="predicted"/>